<dbReference type="PROSITE" id="PS50005">
    <property type="entry name" value="TPR"/>
    <property type="match status" value="1"/>
</dbReference>
<keyword evidence="1" id="KW-0802">TPR repeat</keyword>
<feature type="non-terminal residue" evidence="3">
    <location>
        <position position="1"/>
    </location>
</feature>
<sequence>PVRSDLPTRCRMILSLRGQAFQAARALSEQSRFREAEPLLRAALRAMGGAEQAAVPPQARAEVWAHLGIARQSLDDVSGAVDAYTAAVELDPSLHVCLANLATLHAFRDEKEQALGFIDRALALEPSSAVYVQIRHELLQGVRREELPPPPDAGDPGESNHYS</sequence>
<evidence type="ECO:0000256" key="1">
    <source>
        <dbReference type="PROSITE-ProRule" id="PRU00339"/>
    </source>
</evidence>
<comment type="caution">
    <text evidence="3">The sequence shown here is derived from an EMBL/GenBank/DDBJ whole genome shotgun (WGS) entry which is preliminary data.</text>
</comment>
<feature type="region of interest" description="Disordered" evidence="2">
    <location>
        <begin position="142"/>
        <end position="163"/>
    </location>
</feature>
<evidence type="ECO:0000313" key="3">
    <source>
        <dbReference type="EMBL" id="CAK0797727.1"/>
    </source>
</evidence>
<protein>
    <recommendedName>
        <fullName evidence="5">Tetratricopeptide repeat protein</fullName>
    </recommendedName>
</protein>
<accession>A0ABN9Q0P1</accession>
<proteinExistence type="predicted"/>
<dbReference type="Gene3D" id="1.25.40.10">
    <property type="entry name" value="Tetratricopeptide repeat domain"/>
    <property type="match status" value="1"/>
</dbReference>
<reference evidence="3" key="1">
    <citation type="submission" date="2023-10" db="EMBL/GenBank/DDBJ databases">
        <authorList>
            <person name="Chen Y."/>
            <person name="Shah S."/>
            <person name="Dougan E. K."/>
            <person name="Thang M."/>
            <person name="Chan C."/>
        </authorList>
    </citation>
    <scope>NUCLEOTIDE SEQUENCE [LARGE SCALE GENOMIC DNA]</scope>
</reference>
<evidence type="ECO:0008006" key="5">
    <source>
        <dbReference type="Google" id="ProtNLM"/>
    </source>
</evidence>
<dbReference type="InterPro" id="IPR019734">
    <property type="entry name" value="TPR_rpt"/>
</dbReference>
<dbReference type="Proteomes" id="UP001189429">
    <property type="component" value="Unassembled WGS sequence"/>
</dbReference>
<dbReference type="EMBL" id="CAUYUJ010001803">
    <property type="protein sequence ID" value="CAK0797727.1"/>
    <property type="molecule type" value="Genomic_DNA"/>
</dbReference>
<evidence type="ECO:0000256" key="2">
    <source>
        <dbReference type="SAM" id="MobiDB-lite"/>
    </source>
</evidence>
<keyword evidence="4" id="KW-1185">Reference proteome</keyword>
<organism evidence="3 4">
    <name type="scientific">Prorocentrum cordatum</name>
    <dbReference type="NCBI Taxonomy" id="2364126"/>
    <lineage>
        <taxon>Eukaryota</taxon>
        <taxon>Sar</taxon>
        <taxon>Alveolata</taxon>
        <taxon>Dinophyceae</taxon>
        <taxon>Prorocentrales</taxon>
        <taxon>Prorocentraceae</taxon>
        <taxon>Prorocentrum</taxon>
    </lineage>
</organism>
<name>A0ABN9Q0P1_9DINO</name>
<dbReference type="SUPFAM" id="SSF48452">
    <property type="entry name" value="TPR-like"/>
    <property type="match status" value="1"/>
</dbReference>
<evidence type="ECO:0000313" key="4">
    <source>
        <dbReference type="Proteomes" id="UP001189429"/>
    </source>
</evidence>
<dbReference type="SMART" id="SM00028">
    <property type="entry name" value="TPR"/>
    <property type="match status" value="2"/>
</dbReference>
<feature type="repeat" description="TPR" evidence="1">
    <location>
        <begin position="61"/>
        <end position="94"/>
    </location>
</feature>
<dbReference type="InterPro" id="IPR011990">
    <property type="entry name" value="TPR-like_helical_dom_sf"/>
</dbReference>
<gene>
    <name evidence="3" type="ORF">PCOR1329_LOCUS6729</name>
</gene>